<dbReference type="InterPro" id="IPR006598">
    <property type="entry name" value="CAP10"/>
</dbReference>
<dbReference type="PANTHER" id="PTHR12203">
    <property type="entry name" value="KDEL LYS-ASP-GLU-LEU CONTAINING - RELATED"/>
    <property type="match status" value="1"/>
</dbReference>
<dbReference type="AlphaFoldDB" id="A0A0K9P9N9"/>
<feature type="transmembrane region" description="Helical" evidence="1">
    <location>
        <begin position="28"/>
        <end position="51"/>
    </location>
</feature>
<keyword evidence="1" id="KW-0812">Transmembrane</keyword>
<evidence type="ECO:0000313" key="4">
    <source>
        <dbReference type="Proteomes" id="UP000036987"/>
    </source>
</evidence>
<evidence type="ECO:0000256" key="1">
    <source>
        <dbReference type="SAM" id="Phobius"/>
    </source>
</evidence>
<keyword evidence="1" id="KW-1133">Transmembrane helix</keyword>
<keyword evidence="1" id="KW-0472">Membrane</keyword>
<sequence length="489" mass="56935">MIIALVILGCYVAWRVAKQKETKLSTVYAATAFVSQLIGAICIFFFFFGIIRKQYQPETTYSFAPLAPQSESEMVRQTKNPSPPTCPDYFRWIHEDLWPWKDIGITEEMIKKGEKNANFRLVVVNGKAYVETYKESVQTRDKFTLWGILQLLEKYSGRIPDLDLIFFCHDIPQVKIVDYVSLDLSHSNSTWPPPPIFGYCSDEASLDIVFPDWAFWGWPETRIKPWEMQLKDLLEENQKKNWVDREPYAFWKGNKDIAPLRGDLMKCNPAADGSADWNARLFHQDWFVEIQNGFSQSNLTDQCNYRYKIYVDGYTWSVSKRYILACDSPTLLIDSKYHDFFSRGLMPLQHYYPIHVDTMCYSIKSTVTFGKNHQHEAQEIGREGSAFVGKELNMDRVYDYMFHLLNEYSKLLRFKPKVPEKAVEISSDSMTTKEQGLIKDYMMNSRIMSDQYSSSYYPSECTLPAPFTPGELKSLLRRKNILAKQGLKI</sequence>
<reference evidence="4" key="1">
    <citation type="journal article" date="2016" name="Nature">
        <title>The genome of the seagrass Zostera marina reveals angiosperm adaptation to the sea.</title>
        <authorList>
            <person name="Olsen J.L."/>
            <person name="Rouze P."/>
            <person name="Verhelst B."/>
            <person name="Lin Y.-C."/>
            <person name="Bayer T."/>
            <person name="Collen J."/>
            <person name="Dattolo E."/>
            <person name="De Paoli E."/>
            <person name="Dittami S."/>
            <person name="Maumus F."/>
            <person name="Michel G."/>
            <person name="Kersting A."/>
            <person name="Lauritano C."/>
            <person name="Lohaus R."/>
            <person name="Toepel M."/>
            <person name="Tonon T."/>
            <person name="Vanneste K."/>
            <person name="Amirebrahimi M."/>
            <person name="Brakel J."/>
            <person name="Bostroem C."/>
            <person name="Chovatia M."/>
            <person name="Grimwood J."/>
            <person name="Jenkins J.W."/>
            <person name="Jueterbock A."/>
            <person name="Mraz A."/>
            <person name="Stam W.T."/>
            <person name="Tice H."/>
            <person name="Bornberg-Bauer E."/>
            <person name="Green P.J."/>
            <person name="Pearson G.A."/>
            <person name="Procaccini G."/>
            <person name="Duarte C.M."/>
            <person name="Schmutz J."/>
            <person name="Reusch T.B.H."/>
            <person name="Van de Peer Y."/>
        </authorList>
    </citation>
    <scope>NUCLEOTIDE SEQUENCE [LARGE SCALE GENOMIC DNA]</scope>
    <source>
        <strain evidence="4">cv. Finnish</strain>
    </source>
</reference>
<dbReference type="InterPro" id="IPR051091">
    <property type="entry name" value="O-Glucosyltr/Glycosyltrsf_90"/>
</dbReference>
<keyword evidence="4" id="KW-1185">Reference proteome</keyword>
<feature type="domain" description="Glycosyl transferase CAP10" evidence="2">
    <location>
        <begin position="158"/>
        <end position="415"/>
    </location>
</feature>
<protein>
    <recommendedName>
        <fullName evidence="2">Glycosyl transferase CAP10 domain-containing protein</fullName>
    </recommendedName>
</protein>
<name>A0A0K9P9N9_ZOSMR</name>
<gene>
    <name evidence="3" type="ORF">ZOSMA_313G00290</name>
</gene>
<dbReference type="OMA" id="EFHTHLM"/>
<evidence type="ECO:0000313" key="3">
    <source>
        <dbReference type="EMBL" id="KMZ65679.1"/>
    </source>
</evidence>
<proteinExistence type="predicted"/>
<dbReference type="Pfam" id="PF05686">
    <property type="entry name" value="Glyco_transf_90"/>
    <property type="match status" value="1"/>
</dbReference>
<dbReference type="PANTHER" id="PTHR12203:SF99">
    <property type="entry name" value="OS04G0534100 PROTEIN"/>
    <property type="match status" value="1"/>
</dbReference>
<accession>A0A0K9P9N9</accession>
<dbReference type="EMBL" id="LFYR01001020">
    <property type="protein sequence ID" value="KMZ65679.1"/>
    <property type="molecule type" value="Genomic_DNA"/>
</dbReference>
<comment type="caution">
    <text evidence="3">The sequence shown here is derived from an EMBL/GenBank/DDBJ whole genome shotgun (WGS) entry which is preliminary data.</text>
</comment>
<evidence type="ECO:0000259" key="2">
    <source>
        <dbReference type="SMART" id="SM00672"/>
    </source>
</evidence>
<dbReference type="Proteomes" id="UP000036987">
    <property type="component" value="Unassembled WGS sequence"/>
</dbReference>
<organism evidence="3 4">
    <name type="scientific">Zostera marina</name>
    <name type="common">Eelgrass</name>
    <dbReference type="NCBI Taxonomy" id="29655"/>
    <lineage>
        <taxon>Eukaryota</taxon>
        <taxon>Viridiplantae</taxon>
        <taxon>Streptophyta</taxon>
        <taxon>Embryophyta</taxon>
        <taxon>Tracheophyta</taxon>
        <taxon>Spermatophyta</taxon>
        <taxon>Magnoliopsida</taxon>
        <taxon>Liliopsida</taxon>
        <taxon>Zosteraceae</taxon>
        <taxon>Zostera</taxon>
    </lineage>
</organism>
<dbReference type="OrthoDB" id="202415at2759"/>
<dbReference type="SMART" id="SM00672">
    <property type="entry name" value="CAP10"/>
    <property type="match status" value="1"/>
</dbReference>